<dbReference type="Pfam" id="PF00857">
    <property type="entry name" value="Isochorismatase"/>
    <property type="match status" value="1"/>
</dbReference>
<evidence type="ECO:0000256" key="2">
    <source>
        <dbReference type="ARBA" id="ARBA00022801"/>
    </source>
</evidence>
<dbReference type="InterPro" id="IPR036380">
    <property type="entry name" value="Isochorismatase-like_sf"/>
</dbReference>
<dbReference type="Gene3D" id="3.40.50.850">
    <property type="entry name" value="Isochorismatase-like"/>
    <property type="match status" value="1"/>
</dbReference>
<feature type="domain" description="Isochorismatase-like" evidence="3">
    <location>
        <begin position="4"/>
        <end position="147"/>
    </location>
</feature>
<dbReference type="Proteomes" id="UP000199749">
    <property type="component" value="Chromosome"/>
</dbReference>
<proteinExistence type="inferred from homology"/>
<dbReference type="InterPro" id="IPR050272">
    <property type="entry name" value="Isochorismatase-like_hydrls"/>
</dbReference>
<dbReference type="PANTHER" id="PTHR43540">
    <property type="entry name" value="PEROXYUREIDOACRYLATE/UREIDOACRYLATE AMIDOHYDROLASE-RELATED"/>
    <property type="match status" value="1"/>
</dbReference>
<evidence type="ECO:0000313" key="5">
    <source>
        <dbReference type="Proteomes" id="UP000199749"/>
    </source>
</evidence>
<evidence type="ECO:0000256" key="1">
    <source>
        <dbReference type="ARBA" id="ARBA00006336"/>
    </source>
</evidence>
<dbReference type="EMBL" id="CP022474">
    <property type="protein sequence ID" value="ASN59224.1"/>
    <property type="molecule type" value="Genomic_DNA"/>
</dbReference>
<sequence>MKKALLVIDVQNDYFQNGKMPLKNPLKALEIINQLEFFFKEKKLPVIYIQHIKKNKGADFFEFNTDGVRLHPDLMVTKESIIVEKHFPNSFQETTLSEVLVALGVEQVVVCGMMTHMCIDSTTRASFELGYRPILIQDATATKSLENNGVEVPAELVQASFLAALTNFSRVVMSSDFIAQTDS</sequence>
<comment type="similarity">
    <text evidence="1">Belongs to the isochorismatase family.</text>
</comment>
<dbReference type="SUPFAM" id="SSF52499">
    <property type="entry name" value="Isochorismatase-like hydrolases"/>
    <property type="match status" value="1"/>
</dbReference>
<dbReference type="PANTHER" id="PTHR43540:SF1">
    <property type="entry name" value="ISOCHORISMATASE HYDROLASE"/>
    <property type="match status" value="1"/>
</dbReference>
<reference evidence="4 5" key="1">
    <citation type="submission" date="2017-07" db="EMBL/GenBank/DDBJ databases">
        <title>Lactobacillus curvatus MRS6 whole genome.</title>
        <authorList>
            <person name="Jans C."/>
            <person name="Lagler S."/>
            <person name="Lacroix C."/>
            <person name="Meile L."/>
            <person name="Stevens M.J.A."/>
        </authorList>
    </citation>
    <scope>NUCLEOTIDE SEQUENCE [LARGE SCALE GENOMIC DNA]</scope>
    <source>
        <strain evidence="4 5">MRS6</strain>
    </source>
</reference>
<keyword evidence="2 4" id="KW-0378">Hydrolase</keyword>
<dbReference type="AlphaFoldDB" id="A0AAC9UN25"/>
<protein>
    <submittedName>
        <fullName evidence="4">Cysteine hydrolase</fullName>
    </submittedName>
</protein>
<dbReference type="CDD" id="cd01014">
    <property type="entry name" value="nicotinamidase_related"/>
    <property type="match status" value="1"/>
</dbReference>
<evidence type="ECO:0000259" key="3">
    <source>
        <dbReference type="Pfam" id="PF00857"/>
    </source>
</evidence>
<dbReference type="RefSeq" id="WP_089556185.1">
    <property type="nucleotide sequence ID" value="NZ_CP022474.1"/>
</dbReference>
<name>A0AAC9UN25_LATCU</name>
<evidence type="ECO:0000313" key="4">
    <source>
        <dbReference type="EMBL" id="ASN59224.1"/>
    </source>
</evidence>
<organism evidence="4 5">
    <name type="scientific">Latilactobacillus curvatus</name>
    <name type="common">Lactobacillus curvatus</name>
    <dbReference type="NCBI Taxonomy" id="28038"/>
    <lineage>
        <taxon>Bacteria</taxon>
        <taxon>Bacillati</taxon>
        <taxon>Bacillota</taxon>
        <taxon>Bacilli</taxon>
        <taxon>Lactobacillales</taxon>
        <taxon>Lactobacillaceae</taxon>
        <taxon>Latilactobacillus</taxon>
    </lineage>
</organism>
<dbReference type="GO" id="GO:0016787">
    <property type="term" value="F:hydrolase activity"/>
    <property type="evidence" value="ECO:0007669"/>
    <property type="project" value="UniProtKB-KW"/>
</dbReference>
<gene>
    <name evidence="4" type="ORF">CG419_00605</name>
</gene>
<dbReference type="InterPro" id="IPR000868">
    <property type="entry name" value="Isochorismatase-like_dom"/>
</dbReference>
<accession>A0AAC9UN25</accession>